<dbReference type="Gene3D" id="3.60.20.10">
    <property type="entry name" value="Glutamine Phosphoribosylpyrophosphate, subunit 1, domain 1"/>
    <property type="match status" value="1"/>
</dbReference>
<dbReference type="WBParaSite" id="Hba_16607">
    <property type="protein sequence ID" value="Hba_16607"/>
    <property type="gene ID" value="Hba_16607"/>
</dbReference>
<keyword evidence="1" id="KW-1185">Reference proteome</keyword>
<protein>
    <submittedName>
        <fullName evidence="2">DUF4256 family protein</fullName>
    </submittedName>
</protein>
<sequence>MALTSNFKYDAKKNPLDEMKAFKAAMMDATSNPDWKSSRLIERQRWNPYSFEGGSTCAISGEDFVVVASDTRMSQMEINIITRDAEKIHIL</sequence>
<dbReference type="GO" id="GO:0051603">
    <property type="term" value="P:proteolysis involved in protein catabolic process"/>
    <property type="evidence" value="ECO:0007669"/>
    <property type="project" value="InterPro"/>
</dbReference>
<evidence type="ECO:0000313" key="1">
    <source>
        <dbReference type="Proteomes" id="UP000095283"/>
    </source>
</evidence>
<dbReference type="AlphaFoldDB" id="A0A1I7XH14"/>
<reference evidence="2" key="1">
    <citation type="submission" date="2016-11" db="UniProtKB">
        <authorList>
            <consortium name="WormBaseParasite"/>
        </authorList>
    </citation>
    <scope>IDENTIFICATION</scope>
</reference>
<dbReference type="SUPFAM" id="SSF56235">
    <property type="entry name" value="N-terminal nucleophile aminohydrolases (Ntn hydrolases)"/>
    <property type="match status" value="1"/>
</dbReference>
<dbReference type="InterPro" id="IPR029055">
    <property type="entry name" value="Ntn_hydrolases_N"/>
</dbReference>
<name>A0A1I7XH14_HETBA</name>
<dbReference type="Proteomes" id="UP000095283">
    <property type="component" value="Unplaced"/>
</dbReference>
<proteinExistence type="predicted"/>
<evidence type="ECO:0000313" key="2">
    <source>
        <dbReference type="WBParaSite" id="Hba_16607"/>
    </source>
</evidence>
<dbReference type="GO" id="GO:0005839">
    <property type="term" value="C:proteasome core complex"/>
    <property type="evidence" value="ECO:0007669"/>
    <property type="project" value="InterPro"/>
</dbReference>
<dbReference type="Pfam" id="PF00227">
    <property type="entry name" value="Proteasome"/>
    <property type="match status" value="1"/>
</dbReference>
<accession>A0A1I7XH14</accession>
<organism evidence="1 2">
    <name type="scientific">Heterorhabditis bacteriophora</name>
    <name type="common">Entomopathogenic nematode worm</name>
    <dbReference type="NCBI Taxonomy" id="37862"/>
    <lineage>
        <taxon>Eukaryota</taxon>
        <taxon>Metazoa</taxon>
        <taxon>Ecdysozoa</taxon>
        <taxon>Nematoda</taxon>
        <taxon>Chromadorea</taxon>
        <taxon>Rhabditida</taxon>
        <taxon>Rhabditina</taxon>
        <taxon>Rhabditomorpha</taxon>
        <taxon>Strongyloidea</taxon>
        <taxon>Heterorhabditidae</taxon>
        <taxon>Heterorhabditis</taxon>
    </lineage>
</organism>
<dbReference type="InterPro" id="IPR001353">
    <property type="entry name" value="Proteasome_sua/b"/>
</dbReference>